<gene>
    <name evidence="2" type="ORF">FE251_12665</name>
</gene>
<sequence length="72" mass="7342">MGVATSSLAAVLIDVPTATLVLAALCAVLAVVRWTARRPPETFRARSTPFDVTVLVVAAVALAVLSPAGNLV</sequence>
<dbReference type="EMBL" id="CP040899">
    <property type="protein sequence ID" value="QDB80138.1"/>
    <property type="molecule type" value="Genomic_DNA"/>
</dbReference>
<keyword evidence="1" id="KW-1133">Transmembrane helix</keyword>
<feature type="transmembrane region" description="Helical" evidence="1">
    <location>
        <begin position="15"/>
        <end position="36"/>
    </location>
</feature>
<keyword evidence="1" id="KW-0472">Membrane</keyword>
<organism evidence="2 3">
    <name type="scientific">Georgenia wutianyii</name>
    <dbReference type="NCBI Taxonomy" id="2585135"/>
    <lineage>
        <taxon>Bacteria</taxon>
        <taxon>Bacillati</taxon>
        <taxon>Actinomycetota</taxon>
        <taxon>Actinomycetes</taxon>
        <taxon>Micrococcales</taxon>
        <taxon>Bogoriellaceae</taxon>
        <taxon>Georgenia</taxon>
    </lineage>
</organism>
<reference evidence="2 3" key="1">
    <citation type="submission" date="2019-05" db="EMBL/GenBank/DDBJ databases">
        <title>Georgenia *** sp. nov., and Georgenia *** sp. nov., isolated from the intestinal contents of plateau pika (Ochotona curzoniae) in the Qinghai-Tibet plateau of China.</title>
        <authorList>
            <person name="Tian Z."/>
        </authorList>
    </citation>
    <scope>NUCLEOTIDE SEQUENCE [LARGE SCALE GENOMIC DNA]</scope>
    <source>
        <strain evidence="2 3">Z294</strain>
    </source>
</reference>
<evidence type="ECO:0000313" key="2">
    <source>
        <dbReference type="EMBL" id="QDB80138.1"/>
    </source>
</evidence>
<evidence type="ECO:0000256" key="1">
    <source>
        <dbReference type="SAM" id="Phobius"/>
    </source>
</evidence>
<protein>
    <recommendedName>
        <fullName evidence="4">DUF3017 domain-containing protein</fullName>
    </recommendedName>
</protein>
<name>A0ABX5VRL9_9MICO</name>
<evidence type="ECO:0008006" key="4">
    <source>
        <dbReference type="Google" id="ProtNLM"/>
    </source>
</evidence>
<evidence type="ECO:0000313" key="3">
    <source>
        <dbReference type="Proteomes" id="UP000313948"/>
    </source>
</evidence>
<keyword evidence="3" id="KW-1185">Reference proteome</keyword>
<proteinExistence type="predicted"/>
<feature type="transmembrane region" description="Helical" evidence="1">
    <location>
        <begin position="48"/>
        <end position="69"/>
    </location>
</feature>
<accession>A0ABX5VRL9</accession>
<keyword evidence="1" id="KW-0812">Transmembrane</keyword>
<dbReference type="Proteomes" id="UP000313948">
    <property type="component" value="Chromosome"/>
</dbReference>